<evidence type="ECO:0000313" key="2">
    <source>
        <dbReference type="Proteomes" id="UP001237194"/>
    </source>
</evidence>
<organism evidence="1 2">
    <name type="scientific">Streptomyces pakalii</name>
    <dbReference type="NCBI Taxonomy" id="3036494"/>
    <lineage>
        <taxon>Bacteria</taxon>
        <taxon>Bacillati</taxon>
        <taxon>Actinomycetota</taxon>
        <taxon>Actinomycetes</taxon>
        <taxon>Kitasatosporales</taxon>
        <taxon>Streptomycetaceae</taxon>
        <taxon>Streptomyces</taxon>
    </lineage>
</organism>
<evidence type="ECO:0000313" key="1">
    <source>
        <dbReference type="EMBL" id="MDJ1643588.1"/>
    </source>
</evidence>
<proteinExistence type="predicted"/>
<gene>
    <name evidence="1" type="ORF">P5W92_24745</name>
</gene>
<protein>
    <submittedName>
        <fullName evidence="1">Uncharacterized protein</fullName>
    </submittedName>
</protein>
<accession>A0ABT7DCP7</accession>
<dbReference type="EMBL" id="JARWAF010000011">
    <property type="protein sequence ID" value="MDJ1643588.1"/>
    <property type="molecule type" value="Genomic_DNA"/>
</dbReference>
<sequence>MSTKTSINVRPATLFTQVDGRNFHPEPISLYAALSGIRKARKSPKAVDAVNVYAFTGRDGSALHVAYVHYARGHWSNVDDVFDVYEIPTGALTDL</sequence>
<reference evidence="1 2" key="1">
    <citation type="submission" date="2023-04" db="EMBL/GenBank/DDBJ databases">
        <title>A novel species of the genus Streptomyces: Streptomyces pakalii sp. nov. isolated from a Mexican soil jungle.</title>
        <authorList>
            <person name="Chavez-Hernandez M.A."/>
            <person name="Ortiz-Alvarez J."/>
            <person name="Villa-Tanaca L."/>
            <person name="Hernandez-Rodriguez C."/>
        </authorList>
    </citation>
    <scope>NUCLEOTIDE SEQUENCE [LARGE SCALE GENOMIC DNA]</scope>
    <source>
        <strain evidence="1 2">ENCB-J15</strain>
    </source>
</reference>
<name>A0ABT7DCP7_9ACTN</name>
<dbReference type="RefSeq" id="WP_283898175.1">
    <property type="nucleotide sequence ID" value="NZ_JARWAF010000011.1"/>
</dbReference>
<keyword evidence="2" id="KW-1185">Reference proteome</keyword>
<dbReference type="Proteomes" id="UP001237194">
    <property type="component" value="Unassembled WGS sequence"/>
</dbReference>
<comment type="caution">
    <text evidence="1">The sequence shown here is derived from an EMBL/GenBank/DDBJ whole genome shotgun (WGS) entry which is preliminary data.</text>
</comment>